<evidence type="ECO:0000259" key="1">
    <source>
        <dbReference type="Pfam" id="PF00144"/>
    </source>
</evidence>
<dbReference type="AlphaFoldDB" id="A0A845M4A1"/>
<dbReference type="RefSeq" id="WP_161352996.1">
    <property type="nucleotide sequence ID" value="NZ_WTUX01000019.1"/>
</dbReference>
<protein>
    <submittedName>
        <fullName evidence="2">Serine hydrolase</fullName>
    </submittedName>
</protein>
<dbReference type="InterPro" id="IPR050789">
    <property type="entry name" value="Diverse_Enzym_Activities"/>
</dbReference>
<dbReference type="EMBL" id="WTUX01000019">
    <property type="protein sequence ID" value="MZR14855.1"/>
    <property type="molecule type" value="Genomic_DNA"/>
</dbReference>
<accession>A0A845M4A1</accession>
<gene>
    <name evidence="2" type="ORF">GQE99_17675</name>
</gene>
<dbReference type="Pfam" id="PF00144">
    <property type="entry name" value="Beta-lactamase"/>
    <property type="match status" value="1"/>
</dbReference>
<dbReference type="InterPro" id="IPR001466">
    <property type="entry name" value="Beta-lactam-related"/>
</dbReference>
<evidence type="ECO:0000313" key="2">
    <source>
        <dbReference type="EMBL" id="MZR14855.1"/>
    </source>
</evidence>
<organism evidence="2 3">
    <name type="scientific">Maritimibacter harenae</name>
    <dbReference type="NCBI Taxonomy" id="2606218"/>
    <lineage>
        <taxon>Bacteria</taxon>
        <taxon>Pseudomonadati</taxon>
        <taxon>Pseudomonadota</taxon>
        <taxon>Alphaproteobacteria</taxon>
        <taxon>Rhodobacterales</taxon>
        <taxon>Roseobacteraceae</taxon>
        <taxon>Maritimibacter</taxon>
    </lineage>
</organism>
<name>A0A845M4A1_9RHOB</name>
<keyword evidence="3" id="KW-1185">Reference proteome</keyword>
<comment type="caution">
    <text evidence="2">The sequence shown here is derived from an EMBL/GenBank/DDBJ whole genome shotgun (WGS) entry which is preliminary data.</text>
</comment>
<dbReference type="Gene3D" id="3.40.710.10">
    <property type="entry name" value="DD-peptidase/beta-lactamase superfamily"/>
    <property type="match status" value="1"/>
</dbReference>
<feature type="domain" description="Beta-lactamase-related" evidence="1">
    <location>
        <begin position="89"/>
        <end position="372"/>
    </location>
</feature>
<sequence>MRRIVYVLIVLVAVAAIVGIVKREELSRLMAVQTLFDEDKIVTNFSKMDDLFLTAEMSRGDGSVAALPDGEPIALPDGTDDWIEARAVTAMVVLSDGRIVYEDYFQGTDEEDRRISWSVAKSWLSALMGILIEEGAIDSMDDPVTKYAPELAGTAYEGATIANVAHMASGVAFDEDYLDFWSDINRMGRVIALGGSLDDFTADIEDTRAAPGEEWHYVSMDTHVLGMVIRGATGERIPDLLEQRIVAPLGLEADPYYLTDGDGNAFVLGGLNMRTRDYARFGQMIAQGGRWQGAQIVPEDWIDASTAPTAPPGDSPADTRYGYQWWVPPAAEDGEVFAIGVYGQYIWIDRAREVVIAVNSANRDFTEPGVLADNIATLRQITKAAYEARTD</sequence>
<evidence type="ECO:0000313" key="3">
    <source>
        <dbReference type="Proteomes" id="UP000467322"/>
    </source>
</evidence>
<dbReference type="SUPFAM" id="SSF56601">
    <property type="entry name" value="beta-lactamase/transpeptidase-like"/>
    <property type="match status" value="1"/>
</dbReference>
<reference evidence="2 3" key="1">
    <citation type="submission" date="2019-12" db="EMBL/GenBank/DDBJ databases">
        <title>Maritimibacter sp. nov. sp. isolated from sea sand.</title>
        <authorList>
            <person name="Kim J."/>
            <person name="Jeong S.E."/>
            <person name="Jung H.S."/>
            <person name="Jeon C.O."/>
        </authorList>
    </citation>
    <scope>NUCLEOTIDE SEQUENCE [LARGE SCALE GENOMIC DNA]</scope>
    <source>
        <strain evidence="2 3">DP07</strain>
    </source>
</reference>
<dbReference type="PANTHER" id="PTHR43283">
    <property type="entry name" value="BETA-LACTAMASE-RELATED"/>
    <property type="match status" value="1"/>
</dbReference>
<dbReference type="PANTHER" id="PTHR43283:SF14">
    <property type="entry name" value="BLL8153 PROTEIN"/>
    <property type="match status" value="1"/>
</dbReference>
<keyword evidence="2" id="KW-0378">Hydrolase</keyword>
<dbReference type="Proteomes" id="UP000467322">
    <property type="component" value="Unassembled WGS sequence"/>
</dbReference>
<dbReference type="GO" id="GO:0016787">
    <property type="term" value="F:hydrolase activity"/>
    <property type="evidence" value="ECO:0007669"/>
    <property type="project" value="UniProtKB-KW"/>
</dbReference>
<dbReference type="InterPro" id="IPR012338">
    <property type="entry name" value="Beta-lactam/transpept-like"/>
</dbReference>
<proteinExistence type="predicted"/>